<dbReference type="EMBL" id="CP048685">
    <property type="protein sequence ID" value="QPJ61140.1"/>
    <property type="molecule type" value="Genomic_DNA"/>
</dbReference>
<protein>
    <submittedName>
        <fullName evidence="3">Uncharacterized protein</fullName>
    </submittedName>
</protein>
<dbReference type="KEGG" id="nli:G3M70_04255"/>
<feature type="region of interest" description="Disordered" evidence="1">
    <location>
        <begin position="59"/>
        <end position="88"/>
    </location>
</feature>
<dbReference type="Proteomes" id="UP000594688">
    <property type="component" value="Chromosome"/>
</dbReference>
<gene>
    <name evidence="3" type="ORF">G3M70_04255</name>
</gene>
<feature type="chain" id="PRO_5032557381" evidence="2">
    <location>
        <begin position="22"/>
        <end position="242"/>
    </location>
</feature>
<feature type="signal peptide" evidence="2">
    <location>
        <begin position="1"/>
        <end position="21"/>
    </location>
</feature>
<evidence type="ECO:0000256" key="1">
    <source>
        <dbReference type="SAM" id="MobiDB-lite"/>
    </source>
</evidence>
<evidence type="ECO:0000313" key="4">
    <source>
        <dbReference type="Proteomes" id="UP000594688"/>
    </source>
</evidence>
<keyword evidence="2" id="KW-0732">Signal</keyword>
<name>A0A7T0FZG0_9BACT</name>
<dbReference type="AlphaFoldDB" id="A0A7T0FZG0"/>
<accession>A0A7T0FZG0</accession>
<evidence type="ECO:0000313" key="3">
    <source>
        <dbReference type="EMBL" id="QPJ61140.1"/>
    </source>
</evidence>
<sequence>MKKALILVAAALVSIPLSAIAEPHPSLSNSLSGSTPLRFFQSPSSSFSRFNRGYQTNQNRFGLRGRNFNKGLNNRSHPRFNRSNRSSVSGRFNNSGGGFIQFPGQSSNFGRRFSNYPPPSLTISRKQLQFQRFLEERAQRKREILGKKESTLDLNRDILYGPLGSRTRPGFGARLNTPFSFRASPTDKQTISEKQQLDISKAKLKKPKPQGWNPRRLKKTNPTRGVISSIPMTSRQKARLNF</sequence>
<proteinExistence type="predicted"/>
<feature type="region of interest" description="Disordered" evidence="1">
    <location>
        <begin position="204"/>
        <end position="227"/>
    </location>
</feature>
<reference evidence="3 4" key="1">
    <citation type="submission" date="2020-02" db="EMBL/GenBank/DDBJ databases">
        <title>Genomic and physiological characterization of two novel Nitrospinaceae genera.</title>
        <authorList>
            <person name="Mueller A.J."/>
            <person name="Jung M.-Y."/>
            <person name="Strachan C.R."/>
            <person name="Herbold C.W."/>
            <person name="Kirkegaard R.H."/>
            <person name="Daims H."/>
        </authorList>
    </citation>
    <scope>NUCLEOTIDE SEQUENCE [LARGE SCALE GENOMIC DNA]</scope>
    <source>
        <strain evidence="3">EB</strain>
    </source>
</reference>
<evidence type="ECO:0000256" key="2">
    <source>
        <dbReference type="SAM" id="SignalP"/>
    </source>
</evidence>
<organism evidence="3 4">
    <name type="scientific">Candidatus Nitronauta litoralis</name>
    <dbReference type="NCBI Taxonomy" id="2705533"/>
    <lineage>
        <taxon>Bacteria</taxon>
        <taxon>Pseudomonadati</taxon>
        <taxon>Nitrospinota/Tectimicrobiota group</taxon>
        <taxon>Nitrospinota</taxon>
        <taxon>Nitrospinia</taxon>
        <taxon>Nitrospinales</taxon>
        <taxon>Nitrospinaceae</taxon>
        <taxon>Candidatus Nitronauta</taxon>
    </lineage>
</organism>